<gene>
    <name evidence="1" type="ORF">BJX67DRAFT_375589</name>
</gene>
<dbReference type="Proteomes" id="UP001610432">
    <property type="component" value="Unassembled WGS sequence"/>
</dbReference>
<organism evidence="1 2">
    <name type="scientific">Aspergillus lucknowensis</name>
    <dbReference type="NCBI Taxonomy" id="176173"/>
    <lineage>
        <taxon>Eukaryota</taxon>
        <taxon>Fungi</taxon>
        <taxon>Dikarya</taxon>
        <taxon>Ascomycota</taxon>
        <taxon>Pezizomycotina</taxon>
        <taxon>Eurotiomycetes</taxon>
        <taxon>Eurotiomycetidae</taxon>
        <taxon>Eurotiales</taxon>
        <taxon>Aspergillaceae</taxon>
        <taxon>Aspergillus</taxon>
        <taxon>Aspergillus subgen. Nidulantes</taxon>
    </lineage>
</organism>
<protein>
    <submittedName>
        <fullName evidence="1">Uncharacterized protein</fullName>
    </submittedName>
</protein>
<dbReference type="Gene3D" id="3.10.180.10">
    <property type="entry name" value="2,3-Dihydroxybiphenyl 1,2-Dioxygenase, domain 1"/>
    <property type="match status" value="1"/>
</dbReference>
<proteinExistence type="predicted"/>
<keyword evidence="2" id="KW-1185">Reference proteome</keyword>
<sequence length="123" mass="13801">MSPFELGPFLLGGRNTTRDSQQTLPFYINLIGMRPVFAMNTEPLTIYYLRYPSTPEDRADLPGWSAHLANRRILPQALGRLRNVDVPVIKDLGVTSHESVPLSSWEEKCGVGFGKIHSVISYI</sequence>
<accession>A0ABR4L994</accession>
<dbReference type="RefSeq" id="XP_070880989.1">
    <property type="nucleotide sequence ID" value="XM_071031717.1"/>
</dbReference>
<comment type="caution">
    <text evidence="1">The sequence shown here is derived from an EMBL/GenBank/DDBJ whole genome shotgun (WGS) entry which is preliminary data.</text>
</comment>
<dbReference type="InterPro" id="IPR029068">
    <property type="entry name" value="Glyas_Bleomycin-R_OHBP_Dase"/>
</dbReference>
<reference evidence="1 2" key="1">
    <citation type="submission" date="2024-07" db="EMBL/GenBank/DDBJ databases">
        <title>Section-level genome sequencing and comparative genomics of Aspergillus sections Usti and Cavernicolus.</title>
        <authorList>
            <consortium name="Lawrence Berkeley National Laboratory"/>
            <person name="Nybo J.L."/>
            <person name="Vesth T.C."/>
            <person name="Theobald S."/>
            <person name="Frisvad J.C."/>
            <person name="Larsen T.O."/>
            <person name="Kjaerboelling I."/>
            <person name="Rothschild-Mancinelli K."/>
            <person name="Lyhne E.K."/>
            <person name="Kogle M.E."/>
            <person name="Barry K."/>
            <person name="Clum A."/>
            <person name="Na H."/>
            <person name="Ledsgaard L."/>
            <person name="Lin J."/>
            <person name="Lipzen A."/>
            <person name="Kuo A."/>
            <person name="Riley R."/>
            <person name="Mondo S."/>
            <person name="Labutti K."/>
            <person name="Haridas S."/>
            <person name="Pangalinan J."/>
            <person name="Salamov A.A."/>
            <person name="Simmons B.A."/>
            <person name="Magnuson J.K."/>
            <person name="Chen J."/>
            <person name="Drula E."/>
            <person name="Henrissat B."/>
            <person name="Wiebenga A."/>
            <person name="Lubbers R.J."/>
            <person name="Gomes A.C."/>
            <person name="Macurrencykelacurrency M.R."/>
            <person name="Stajich J."/>
            <person name="Grigoriev I.V."/>
            <person name="Mortensen U.H."/>
            <person name="De Vries R.P."/>
            <person name="Baker S.E."/>
            <person name="Andersen M.R."/>
        </authorList>
    </citation>
    <scope>NUCLEOTIDE SEQUENCE [LARGE SCALE GENOMIC DNA]</scope>
    <source>
        <strain evidence="1 2">CBS 449.75</strain>
    </source>
</reference>
<evidence type="ECO:0000313" key="2">
    <source>
        <dbReference type="Proteomes" id="UP001610432"/>
    </source>
</evidence>
<evidence type="ECO:0000313" key="1">
    <source>
        <dbReference type="EMBL" id="KAL2861095.1"/>
    </source>
</evidence>
<dbReference type="EMBL" id="JBFXLQ010000075">
    <property type="protein sequence ID" value="KAL2861095.1"/>
    <property type="molecule type" value="Genomic_DNA"/>
</dbReference>
<name>A0ABR4L994_9EURO</name>
<dbReference type="GeneID" id="98146789"/>